<dbReference type="Pfam" id="PF00535">
    <property type="entry name" value="Glycos_transf_2"/>
    <property type="match status" value="1"/>
</dbReference>
<dbReference type="AlphaFoldDB" id="A0AAU8XW44"/>
<dbReference type="PANTHER" id="PTHR22916:SF51">
    <property type="entry name" value="GLYCOSYLTRANSFERASE EPSH-RELATED"/>
    <property type="match status" value="1"/>
</dbReference>
<accession>A0AAU8XW44</accession>
<evidence type="ECO:0000313" key="4">
    <source>
        <dbReference type="EMBL" id="AUI74963.1"/>
    </source>
</evidence>
<evidence type="ECO:0000313" key="5">
    <source>
        <dbReference type="Proteomes" id="UP000234562"/>
    </source>
</evidence>
<evidence type="ECO:0000259" key="3">
    <source>
        <dbReference type="Pfam" id="PF00535"/>
    </source>
</evidence>
<sequence length="325" mass="38613">MNKIKLTIIIPVYNVELYLQECLDSLLYSMHKNKEVEVILIDDGSTDKSYTICQKYEAKYSFIKLIKQKNSGQSVARNNAINKAKGTWISFIDSDDIVINNYISILFNIINSPITDDADMIMFKYKTFKENVPKYNQSQNQFNKDKLKKIDKNKAMYLLTALNYWGNYLWNKIYKKEVLLNNLLPAGKKYEDIGTLYKYVFNSKQVYIYDDVLYYYREREGSTVNTRSLKMAMDELEARQNQLAFFKVHNYLKAYKRARHYLIVSCLGVISEFPGSKLYYLSLKYIKDYNVNIRNDGFKTWVKVWIVKFNPKVWLFIKKLKRKLQ</sequence>
<dbReference type="RefSeq" id="WP_101854000.1">
    <property type="nucleotide sequence ID" value="NZ_CP015496.1"/>
</dbReference>
<evidence type="ECO:0000256" key="2">
    <source>
        <dbReference type="ARBA" id="ARBA00022679"/>
    </source>
</evidence>
<proteinExistence type="predicted"/>
<dbReference type="EMBL" id="CP015496">
    <property type="protein sequence ID" value="AUI74963.1"/>
    <property type="molecule type" value="Genomic_DNA"/>
</dbReference>
<feature type="domain" description="Glycosyltransferase 2-like" evidence="3">
    <location>
        <begin position="7"/>
        <end position="160"/>
    </location>
</feature>
<keyword evidence="1" id="KW-0328">Glycosyltransferase</keyword>
<name>A0AAU8XW44_LACHE</name>
<gene>
    <name evidence="4" type="ORF">Lh8105_09640</name>
</gene>
<reference evidence="5" key="1">
    <citation type="submission" date="2016-05" db="EMBL/GenBank/DDBJ databases">
        <title>Genome sequence of Lactobacillus helveticus FAM8105.</title>
        <authorList>
            <person name="Ahrens C."/>
            <person name="Schmid M."/>
        </authorList>
    </citation>
    <scope>NUCLEOTIDE SEQUENCE [LARGE SCALE GENOMIC DNA]</scope>
    <source>
        <strain evidence="5">FAM8105</strain>
    </source>
</reference>
<organism evidence="4 5">
    <name type="scientific">Lactobacillus helveticus</name>
    <name type="common">Lactobacillus suntoryeus</name>
    <dbReference type="NCBI Taxonomy" id="1587"/>
    <lineage>
        <taxon>Bacteria</taxon>
        <taxon>Bacillati</taxon>
        <taxon>Bacillota</taxon>
        <taxon>Bacilli</taxon>
        <taxon>Lactobacillales</taxon>
        <taxon>Lactobacillaceae</taxon>
        <taxon>Lactobacillus</taxon>
    </lineage>
</organism>
<keyword evidence="2" id="KW-0808">Transferase</keyword>
<dbReference type="PANTHER" id="PTHR22916">
    <property type="entry name" value="GLYCOSYLTRANSFERASE"/>
    <property type="match status" value="1"/>
</dbReference>
<dbReference type="InterPro" id="IPR029044">
    <property type="entry name" value="Nucleotide-diphossugar_trans"/>
</dbReference>
<dbReference type="GO" id="GO:0016757">
    <property type="term" value="F:glycosyltransferase activity"/>
    <property type="evidence" value="ECO:0007669"/>
    <property type="project" value="UniProtKB-KW"/>
</dbReference>
<protein>
    <recommendedName>
        <fullName evidence="3">Glycosyltransferase 2-like domain-containing protein</fullName>
    </recommendedName>
</protein>
<dbReference type="Proteomes" id="UP000234562">
    <property type="component" value="Chromosome"/>
</dbReference>
<evidence type="ECO:0000256" key="1">
    <source>
        <dbReference type="ARBA" id="ARBA00022676"/>
    </source>
</evidence>
<dbReference type="SUPFAM" id="SSF53448">
    <property type="entry name" value="Nucleotide-diphospho-sugar transferases"/>
    <property type="match status" value="1"/>
</dbReference>
<dbReference type="CDD" id="cd00761">
    <property type="entry name" value="Glyco_tranf_GTA_type"/>
    <property type="match status" value="1"/>
</dbReference>
<dbReference type="Gene3D" id="3.90.550.10">
    <property type="entry name" value="Spore Coat Polysaccharide Biosynthesis Protein SpsA, Chain A"/>
    <property type="match status" value="1"/>
</dbReference>
<dbReference type="InterPro" id="IPR001173">
    <property type="entry name" value="Glyco_trans_2-like"/>
</dbReference>